<dbReference type="Gene3D" id="1.25.40.10">
    <property type="entry name" value="Tetratricopeptide repeat domain"/>
    <property type="match status" value="1"/>
</dbReference>
<comment type="caution">
    <text evidence="2">The sequence shown here is derived from an EMBL/GenBank/DDBJ whole genome shotgun (WGS) entry which is preliminary data.</text>
</comment>
<dbReference type="Proteomes" id="UP001597512">
    <property type="component" value="Unassembled WGS sequence"/>
</dbReference>
<accession>A0ABW6AS80</accession>
<protein>
    <submittedName>
        <fullName evidence="2">DUF6624 domain-containing protein</fullName>
    </submittedName>
</protein>
<organism evidence="2 3">
    <name type="scientific">Spirosoma flavum</name>
    <dbReference type="NCBI Taxonomy" id="2048557"/>
    <lineage>
        <taxon>Bacteria</taxon>
        <taxon>Pseudomonadati</taxon>
        <taxon>Bacteroidota</taxon>
        <taxon>Cytophagia</taxon>
        <taxon>Cytophagales</taxon>
        <taxon>Cytophagaceae</taxon>
        <taxon>Spirosoma</taxon>
    </lineage>
</organism>
<dbReference type="EMBL" id="JBHUOM010000033">
    <property type="protein sequence ID" value="MFD2937492.1"/>
    <property type="molecule type" value="Genomic_DNA"/>
</dbReference>
<keyword evidence="3" id="KW-1185">Reference proteome</keyword>
<keyword evidence="1" id="KW-0732">Signal</keyword>
<gene>
    <name evidence="2" type="ORF">ACFS25_27210</name>
</gene>
<sequence>MKMGLYIGGLLCWSTTIALSQTTYANQDTAYVHAVEKAFTSLKQGNCRTCLREYQKAFAISQKSALSTLRAAVCAYQCDQTKQAQTYLRQAASIDFWISEDVWENPIEAPELNSLRNSPLASVFHQYIDQQKIAEGRNPALERELKQIFVEDQRPRLQIDTIGKQYGFKSAQAQPIWEQMRQADSINLSKIERIISQYGYPGKSLVGEKQNETAWLVIQHAPLAVQEKYLPLLQQAAAKGQLAKARVALTVDRIRVRNGQKQLYGSQVHLDASGKAVGFEPIEDEVNVDRRRAEVGLSPLVTYAKLYGFAYTLPIN</sequence>
<dbReference type="InterPro" id="IPR046732">
    <property type="entry name" value="DUF6624"/>
</dbReference>
<dbReference type="InterPro" id="IPR011990">
    <property type="entry name" value="TPR-like_helical_dom_sf"/>
</dbReference>
<dbReference type="SUPFAM" id="SSF48452">
    <property type="entry name" value="TPR-like"/>
    <property type="match status" value="1"/>
</dbReference>
<name>A0ABW6AS80_9BACT</name>
<dbReference type="Pfam" id="PF20329">
    <property type="entry name" value="DUF6624"/>
    <property type="match status" value="1"/>
</dbReference>
<proteinExistence type="predicted"/>
<evidence type="ECO:0000256" key="1">
    <source>
        <dbReference type="SAM" id="SignalP"/>
    </source>
</evidence>
<dbReference type="RefSeq" id="WP_381507610.1">
    <property type="nucleotide sequence ID" value="NZ_JBHUOM010000033.1"/>
</dbReference>
<feature type="chain" id="PRO_5046323280" evidence="1">
    <location>
        <begin position="21"/>
        <end position="316"/>
    </location>
</feature>
<reference evidence="3" key="1">
    <citation type="journal article" date="2019" name="Int. J. Syst. Evol. Microbiol.">
        <title>The Global Catalogue of Microorganisms (GCM) 10K type strain sequencing project: providing services to taxonomists for standard genome sequencing and annotation.</title>
        <authorList>
            <consortium name="The Broad Institute Genomics Platform"/>
            <consortium name="The Broad Institute Genome Sequencing Center for Infectious Disease"/>
            <person name="Wu L."/>
            <person name="Ma J."/>
        </authorList>
    </citation>
    <scope>NUCLEOTIDE SEQUENCE [LARGE SCALE GENOMIC DNA]</scope>
    <source>
        <strain evidence="3">KCTC 52490</strain>
    </source>
</reference>
<evidence type="ECO:0000313" key="2">
    <source>
        <dbReference type="EMBL" id="MFD2937492.1"/>
    </source>
</evidence>
<feature type="signal peptide" evidence="1">
    <location>
        <begin position="1"/>
        <end position="20"/>
    </location>
</feature>
<evidence type="ECO:0000313" key="3">
    <source>
        <dbReference type="Proteomes" id="UP001597512"/>
    </source>
</evidence>